<evidence type="ECO:0000256" key="1">
    <source>
        <dbReference type="SAM" id="Phobius"/>
    </source>
</evidence>
<evidence type="ECO:0000313" key="2">
    <source>
        <dbReference type="EMBL" id="PJA45860.1"/>
    </source>
</evidence>
<protein>
    <recommendedName>
        <fullName evidence="4">DUF1648 domain-containing protein</fullName>
    </recommendedName>
</protein>
<feature type="transmembrane region" description="Helical" evidence="1">
    <location>
        <begin position="21"/>
        <end position="43"/>
    </location>
</feature>
<keyword evidence="1" id="KW-0812">Transmembrane</keyword>
<reference evidence="3" key="1">
    <citation type="submission" date="2017-09" db="EMBL/GenBank/DDBJ databases">
        <title>Depth-based differentiation of microbial function through sediment-hosted aquifers and enrichment of novel symbionts in the deep terrestrial subsurface.</title>
        <authorList>
            <person name="Probst A.J."/>
            <person name="Ladd B."/>
            <person name="Jarett J.K."/>
            <person name="Geller-Mcgrath D.E."/>
            <person name="Sieber C.M.K."/>
            <person name="Emerson J.B."/>
            <person name="Anantharaman K."/>
            <person name="Thomas B.C."/>
            <person name="Malmstrom R."/>
            <person name="Stieglmeier M."/>
            <person name="Klingl A."/>
            <person name="Woyke T."/>
            <person name="Ryan C.M."/>
            <person name="Banfield J.F."/>
        </authorList>
    </citation>
    <scope>NUCLEOTIDE SEQUENCE [LARGE SCALE GENOMIC DNA]</scope>
</reference>
<evidence type="ECO:0008006" key="4">
    <source>
        <dbReference type="Google" id="ProtNLM"/>
    </source>
</evidence>
<sequence>MASIKGAVRRVNKMLSKRFFQLTWLSSLTVLLLAILLIIWKLFPEVQDQLGIPLHYNIHSGVDSFGAWWRIFTIPFIGFVILVSNIGISIVLWKKEHMLSYLFSSIMLVSEIILFVAMIFVVLFNLSYYG</sequence>
<feature type="transmembrane region" description="Helical" evidence="1">
    <location>
        <begin position="67"/>
        <end position="93"/>
    </location>
</feature>
<dbReference type="Proteomes" id="UP000231263">
    <property type="component" value="Unassembled WGS sequence"/>
</dbReference>
<accession>A0A2M7XDA2</accession>
<keyword evidence="1" id="KW-1133">Transmembrane helix</keyword>
<feature type="transmembrane region" description="Helical" evidence="1">
    <location>
        <begin position="100"/>
        <end position="124"/>
    </location>
</feature>
<keyword evidence="1" id="KW-0472">Membrane</keyword>
<dbReference type="EMBL" id="PFWT01000024">
    <property type="protein sequence ID" value="PJA45860.1"/>
    <property type="molecule type" value="Genomic_DNA"/>
</dbReference>
<comment type="caution">
    <text evidence="2">The sequence shown here is derived from an EMBL/GenBank/DDBJ whole genome shotgun (WGS) entry which is preliminary data.</text>
</comment>
<evidence type="ECO:0000313" key="3">
    <source>
        <dbReference type="Proteomes" id="UP000231263"/>
    </source>
</evidence>
<proteinExistence type="predicted"/>
<name>A0A2M7XDA2_9BACT</name>
<organism evidence="2 3">
    <name type="scientific">Candidatus Uhrbacteria bacterium CG_4_9_14_3_um_filter_41_35</name>
    <dbReference type="NCBI Taxonomy" id="1975034"/>
    <lineage>
        <taxon>Bacteria</taxon>
        <taxon>Candidatus Uhriibacteriota</taxon>
    </lineage>
</organism>
<dbReference type="AlphaFoldDB" id="A0A2M7XDA2"/>
<gene>
    <name evidence="2" type="ORF">CO173_04385</name>
</gene>